<dbReference type="Proteomes" id="UP000054350">
    <property type="component" value="Unassembled WGS sequence"/>
</dbReference>
<keyword evidence="6 13" id="KW-0732">Signal</keyword>
<evidence type="ECO:0000256" key="6">
    <source>
        <dbReference type="ARBA" id="ARBA00022729"/>
    </source>
</evidence>
<sequence>MTRAFTILFLLALIAVQVVDAKGLIKVPAIAHATFSTQVPPVNSLLATSTDPKTAASALLTTQLQFPTTDFVIKDAVPTSSGVTAVYARQIVNGLEVVNGDININVKDGKIISYGDRFYRGARPAKPPVGTLESLVATGKSPADAFQSFAAYIGAKPSKVDVKPVTPREGAGPDTPKEYTIDTDIAEQPVPVKYAYVQDGNNLKLVYSYQVKQANNWYHAHVNAQSGAVEAVNDWVADASARYSVLPIGTENPDKGPIVVVDGSTAVQTNASPKGWHADESQTFSDTRGNNILAQPNTKAGNTKRPDGGSALDFTAFKPDFSKPAEQYTDAATVQLFYMLNTAHDLSYQYGFDEVSGNFQTSNFNKGGKSNDPVQAYAQDRSGTDNANFATPPDGQKPTTRQFIFTQTKPTRDGVYDLTIPFHEYMHGITNRLTGGPSNTDCLWGGESGGMGEGWGDVFGMVANTFKADSDRNAAWGLGAYVLGNTAGIRTYPYSSNTQTCPNLYSFLAKPDYVRCFLIVDELGYGDLFSASTAKGNSLFLRILFDALKIQPCNPTFVEARDALISAEQQLTKGAYKCLIWKGFAKRGLGSKAVKAKYVDSFDLPTECGGSSTSTSTTGTKTTTTTKTSTATATATTTTKPTPTSTTKTTTRTSTRTSTRTTTTTSRPEPTPCPWWDPWCNEDDGEE</sequence>
<feature type="binding site" evidence="12">
    <location>
        <position position="453"/>
    </location>
    <ligand>
        <name>Zn(2+)</name>
        <dbReference type="ChEBI" id="CHEBI:29105"/>
        <note>catalytic</note>
    </ligand>
</feature>
<comment type="similarity">
    <text evidence="2 13">Belongs to the peptidase M36 family.</text>
</comment>
<evidence type="ECO:0000256" key="14">
    <source>
        <dbReference type="SAM" id="MobiDB-lite"/>
    </source>
</evidence>
<dbReference type="OMA" id="WHADESQ"/>
<keyword evidence="10 13" id="KW-0865">Zymogen</keyword>
<dbReference type="PRINTS" id="PR00999">
    <property type="entry name" value="FUNGALYSIN"/>
</dbReference>
<dbReference type="eggNOG" id="ENOG502QTDC">
    <property type="taxonomic scope" value="Eukaryota"/>
</dbReference>
<evidence type="ECO:0000259" key="15">
    <source>
        <dbReference type="Pfam" id="PF07504"/>
    </source>
</evidence>
<dbReference type="Pfam" id="PF02128">
    <property type="entry name" value="Peptidase_M36"/>
    <property type="match status" value="1"/>
</dbReference>
<feature type="chain" id="PRO_5009360889" description="Extracellular metalloproteinase" evidence="13">
    <location>
        <begin position="22"/>
        <end position="687"/>
    </location>
</feature>
<dbReference type="GO" id="GO:0006508">
    <property type="term" value="P:proteolysis"/>
    <property type="evidence" value="ECO:0007669"/>
    <property type="project" value="UniProtKB-KW"/>
</dbReference>
<comment type="subcellular location">
    <subcellularLocation>
        <location evidence="1 13">Secreted</location>
    </subcellularLocation>
</comment>
<dbReference type="PANTHER" id="PTHR33478:SF1">
    <property type="entry name" value="EXTRACELLULAR METALLOPROTEINASE MEP"/>
    <property type="match status" value="1"/>
</dbReference>
<dbReference type="Pfam" id="PF07504">
    <property type="entry name" value="FTP"/>
    <property type="match status" value="1"/>
</dbReference>
<dbReference type="SUPFAM" id="SSF55486">
    <property type="entry name" value="Metalloproteases ('zincins'), catalytic domain"/>
    <property type="match status" value="1"/>
</dbReference>
<feature type="compositionally biased region" description="Low complexity" evidence="14">
    <location>
        <begin position="609"/>
        <end position="668"/>
    </location>
</feature>
<evidence type="ECO:0000256" key="9">
    <source>
        <dbReference type="ARBA" id="ARBA00023049"/>
    </source>
</evidence>
<evidence type="ECO:0000256" key="3">
    <source>
        <dbReference type="ARBA" id="ARBA00022525"/>
    </source>
</evidence>
<keyword evidence="7 13" id="KW-0378">Hydrolase</keyword>
<proteinExistence type="inferred from homology"/>
<dbReference type="PANTHER" id="PTHR33478">
    <property type="entry name" value="EXTRACELLULAR METALLOPROTEINASE MEP"/>
    <property type="match status" value="1"/>
</dbReference>
<reference evidence="17" key="2">
    <citation type="submission" date="2009-11" db="EMBL/GenBank/DDBJ databases">
        <title>The Genome Sequence of Allomyces macrogynus strain ATCC 38327.</title>
        <authorList>
            <consortium name="The Broad Institute Genome Sequencing Platform"/>
            <person name="Russ C."/>
            <person name="Cuomo C."/>
            <person name="Shea T."/>
            <person name="Young S.K."/>
            <person name="Zeng Q."/>
            <person name="Koehrsen M."/>
            <person name="Haas B."/>
            <person name="Borodovsky M."/>
            <person name="Guigo R."/>
            <person name="Alvarado L."/>
            <person name="Berlin A."/>
            <person name="Borenstein D."/>
            <person name="Chen Z."/>
            <person name="Engels R."/>
            <person name="Freedman E."/>
            <person name="Gellesch M."/>
            <person name="Goldberg J."/>
            <person name="Griggs A."/>
            <person name="Gujja S."/>
            <person name="Heiman D."/>
            <person name="Hepburn T."/>
            <person name="Howarth C."/>
            <person name="Jen D."/>
            <person name="Larson L."/>
            <person name="Lewis B."/>
            <person name="Mehta T."/>
            <person name="Park D."/>
            <person name="Pearson M."/>
            <person name="Roberts A."/>
            <person name="Saif S."/>
            <person name="Shenoy N."/>
            <person name="Sisk P."/>
            <person name="Stolte C."/>
            <person name="Sykes S."/>
            <person name="Walk T."/>
            <person name="White J."/>
            <person name="Yandava C."/>
            <person name="Burger G."/>
            <person name="Gray M.W."/>
            <person name="Holland P.W.H."/>
            <person name="King N."/>
            <person name="Lang F.B.F."/>
            <person name="Roger A.J."/>
            <person name="Ruiz-Trillo I."/>
            <person name="Lander E."/>
            <person name="Nusbaum C."/>
        </authorList>
    </citation>
    <scope>NUCLEOTIDE SEQUENCE [LARGE SCALE GENOMIC DNA]</scope>
    <source>
        <strain evidence="17">ATCC 38327</strain>
    </source>
</reference>
<keyword evidence="9 13" id="KW-0482">Metalloprotease</keyword>
<dbReference type="GO" id="GO:0005615">
    <property type="term" value="C:extracellular space"/>
    <property type="evidence" value="ECO:0007669"/>
    <property type="project" value="InterPro"/>
</dbReference>
<dbReference type="Gene3D" id="1.10.390.10">
    <property type="entry name" value="Neutral Protease Domain 2"/>
    <property type="match status" value="2"/>
</dbReference>
<dbReference type="CDD" id="cd09596">
    <property type="entry name" value="M36"/>
    <property type="match status" value="1"/>
</dbReference>
<feature type="signal peptide" evidence="13">
    <location>
        <begin position="1"/>
        <end position="21"/>
    </location>
</feature>
<evidence type="ECO:0000256" key="8">
    <source>
        <dbReference type="ARBA" id="ARBA00022833"/>
    </source>
</evidence>
<dbReference type="InterPro" id="IPR050371">
    <property type="entry name" value="Fungal_virulence_M36"/>
</dbReference>
<feature type="binding site" evidence="12">
    <location>
        <position position="423"/>
    </location>
    <ligand>
        <name>Zn(2+)</name>
        <dbReference type="ChEBI" id="CHEBI:29105"/>
        <note>catalytic</note>
    </ligand>
</feature>
<reference evidence="16 17" key="1">
    <citation type="submission" date="2009-11" db="EMBL/GenBank/DDBJ databases">
        <title>Annotation of Allomyces macrogynus ATCC 38327.</title>
        <authorList>
            <consortium name="The Broad Institute Genome Sequencing Platform"/>
            <person name="Russ C."/>
            <person name="Cuomo C."/>
            <person name="Burger G."/>
            <person name="Gray M.W."/>
            <person name="Holland P.W.H."/>
            <person name="King N."/>
            <person name="Lang F.B.F."/>
            <person name="Roger A.J."/>
            <person name="Ruiz-Trillo I."/>
            <person name="Young S.K."/>
            <person name="Zeng Q."/>
            <person name="Gargeya S."/>
            <person name="Fitzgerald M."/>
            <person name="Haas B."/>
            <person name="Abouelleil A."/>
            <person name="Alvarado L."/>
            <person name="Arachchi H.M."/>
            <person name="Berlin A."/>
            <person name="Chapman S.B."/>
            <person name="Gearin G."/>
            <person name="Goldberg J."/>
            <person name="Griggs A."/>
            <person name="Gujja S."/>
            <person name="Hansen M."/>
            <person name="Heiman D."/>
            <person name="Howarth C."/>
            <person name="Larimer J."/>
            <person name="Lui A."/>
            <person name="MacDonald P.J.P."/>
            <person name="McCowen C."/>
            <person name="Montmayeur A."/>
            <person name="Murphy C."/>
            <person name="Neiman D."/>
            <person name="Pearson M."/>
            <person name="Priest M."/>
            <person name="Roberts A."/>
            <person name="Saif S."/>
            <person name="Shea T."/>
            <person name="Sisk P."/>
            <person name="Stolte C."/>
            <person name="Sykes S."/>
            <person name="Wortman J."/>
            <person name="Nusbaum C."/>
            <person name="Birren B."/>
        </authorList>
    </citation>
    <scope>NUCLEOTIDE SEQUENCE [LARGE SCALE GENOMIC DNA]</scope>
    <source>
        <strain evidence="16 17">ATCC 38327</strain>
    </source>
</reference>
<dbReference type="InterPro" id="IPR001842">
    <property type="entry name" value="Peptidase_M36"/>
</dbReference>
<evidence type="ECO:0000313" key="16">
    <source>
        <dbReference type="EMBL" id="KNE72667.1"/>
    </source>
</evidence>
<dbReference type="OrthoDB" id="5553463at2759"/>
<gene>
    <name evidence="16" type="ORF">AMAG_16427</name>
</gene>
<dbReference type="EMBL" id="GG745382">
    <property type="protein sequence ID" value="KNE72667.1"/>
    <property type="molecule type" value="Genomic_DNA"/>
</dbReference>
<feature type="region of interest" description="Disordered" evidence="14">
    <location>
        <begin position="270"/>
        <end position="306"/>
    </location>
</feature>
<evidence type="ECO:0000256" key="12">
    <source>
        <dbReference type="PIRSR" id="PIRSR601842-2"/>
    </source>
</evidence>
<evidence type="ECO:0000256" key="7">
    <source>
        <dbReference type="ARBA" id="ARBA00022801"/>
    </source>
</evidence>
<dbReference type="InterPro" id="IPR011096">
    <property type="entry name" value="FTP_domain"/>
</dbReference>
<keyword evidence="17" id="KW-1185">Reference proteome</keyword>
<feature type="active site" evidence="11">
    <location>
        <position position="424"/>
    </location>
</feature>
<dbReference type="EC" id="3.4.24.-" evidence="13"/>
<keyword evidence="3 13" id="KW-0964">Secreted</keyword>
<feature type="binding site" evidence="12">
    <location>
        <position position="427"/>
    </location>
    <ligand>
        <name>Zn(2+)</name>
        <dbReference type="ChEBI" id="CHEBI:29105"/>
        <note>catalytic</note>
    </ligand>
</feature>
<name>A0A0L0TD51_ALLM3</name>
<keyword evidence="8 12" id="KW-0862">Zinc</keyword>
<evidence type="ECO:0000313" key="17">
    <source>
        <dbReference type="Proteomes" id="UP000054350"/>
    </source>
</evidence>
<evidence type="ECO:0000256" key="1">
    <source>
        <dbReference type="ARBA" id="ARBA00004613"/>
    </source>
</evidence>
<organism evidence="16 17">
    <name type="scientific">Allomyces macrogynus (strain ATCC 38327)</name>
    <name type="common">Allomyces javanicus var. macrogynus</name>
    <dbReference type="NCBI Taxonomy" id="578462"/>
    <lineage>
        <taxon>Eukaryota</taxon>
        <taxon>Fungi</taxon>
        <taxon>Fungi incertae sedis</taxon>
        <taxon>Blastocladiomycota</taxon>
        <taxon>Blastocladiomycetes</taxon>
        <taxon>Blastocladiales</taxon>
        <taxon>Blastocladiaceae</taxon>
        <taxon>Allomyces</taxon>
    </lineage>
</organism>
<evidence type="ECO:0000256" key="2">
    <source>
        <dbReference type="ARBA" id="ARBA00006006"/>
    </source>
</evidence>
<evidence type="ECO:0000256" key="5">
    <source>
        <dbReference type="ARBA" id="ARBA00022723"/>
    </source>
</evidence>
<evidence type="ECO:0000256" key="4">
    <source>
        <dbReference type="ARBA" id="ARBA00022670"/>
    </source>
</evidence>
<feature type="region of interest" description="Disordered" evidence="14">
    <location>
        <begin position="608"/>
        <end position="687"/>
    </location>
</feature>
<dbReference type="AlphaFoldDB" id="A0A0L0TD51"/>
<keyword evidence="5 12" id="KW-0479">Metal-binding</keyword>
<feature type="compositionally biased region" description="Polar residues" evidence="14">
    <location>
        <begin position="281"/>
        <end position="301"/>
    </location>
</feature>
<accession>A0A0L0TD51</accession>
<dbReference type="VEuPathDB" id="FungiDB:AMAG_16427"/>
<dbReference type="InterPro" id="IPR027268">
    <property type="entry name" value="Peptidase_M4/M1_CTD_sf"/>
</dbReference>
<feature type="domain" description="FTP" evidence="15">
    <location>
        <begin position="70"/>
        <end position="118"/>
    </location>
</feature>
<keyword evidence="4 13" id="KW-0645">Protease</keyword>
<evidence type="ECO:0000256" key="11">
    <source>
        <dbReference type="PIRSR" id="PIRSR601842-1"/>
    </source>
</evidence>
<evidence type="ECO:0000256" key="10">
    <source>
        <dbReference type="ARBA" id="ARBA00023145"/>
    </source>
</evidence>
<comment type="cofactor">
    <cofactor evidence="12">
        <name>Zn(2+)</name>
        <dbReference type="ChEBI" id="CHEBI:29105"/>
    </cofactor>
    <text evidence="12">Binds 1 zinc ion per subunit.</text>
</comment>
<evidence type="ECO:0000256" key="13">
    <source>
        <dbReference type="RuleBase" id="RU364017"/>
    </source>
</evidence>
<protein>
    <recommendedName>
        <fullName evidence="13">Extracellular metalloproteinase</fullName>
        <ecNumber evidence="13">3.4.24.-</ecNumber>
    </recommendedName>
    <alternativeName>
        <fullName evidence="13">Fungalysin</fullName>
    </alternativeName>
</protein>
<dbReference type="GO" id="GO:0008270">
    <property type="term" value="F:zinc ion binding"/>
    <property type="evidence" value="ECO:0007669"/>
    <property type="project" value="InterPro"/>
</dbReference>
<feature type="region of interest" description="Disordered" evidence="14">
    <location>
        <begin position="376"/>
        <end position="397"/>
    </location>
</feature>
<dbReference type="GO" id="GO:0004222">
    <property type="term" value="F:metalloendopeptidase activity"/>
    <property type="evidence" value="ECO:0007669"/>
    <property type="project" value="InterPro"/>
</dbReference>
<dbReference type="Gene3D" id="3.10.170.10">
    <property type="match status" value="1"/>
</dbReference>